<dbReference type="EMBL" id="BK015646">
    <property type="protein sequence ID" value="DAE17785.1"/>
    <property type="molecule type" value="Genomic_DNA"/>
</dbReference>
<dbReference type="GO" id="GO:0006310">
    <property type="term" value="P:DNA recombination"/>
    <property type="evidence" value="ECO:0007669"/>
    <property type="project" value="InterPro"/>
</dbReference>
<dbReference type="GO" id="GO:0006281">
    <property type="term" value="P:DNA repair"/>
    <property type="evidence" value="ECO:0007669"/>
    <property type="project" value="InterPro"/>
</dbReference>
<dbReference type="GO" id="GO:0000287">
    <property type="term" value="F:magnesium ion binding"/>
    <property type="evidence" value="ECO:0007669"/>
    <property type="project" value="InterPro"/>
</dbReference>
<dbReference type="SUPFAM" id="SSF103084">
    <property type="entry name" value="Holliday junction resolvase RusA"/>
    <property type="match status" value="1"/>
</dbReference>
<dbReference type="InterPro" id="IPR036614">
    <property type="entry name" value="RusA-like_sf"/>
</dbReference>
<organism evidence="1">
    <name type="scientific">Siphoviridae sp. ctoOf8</name>
    <dbReference type="NCBI Taxonomy" id="2825668"/>
    <lineage>
        <taxon>Viruses</taxon>
        <taxon>Duplodnaviria</taxon>
        <taxon>Heunggongvirae</taxon>
        <taxon>Uroviricota</taxon>
        <taxon>Caudoviricetes</taxon>
    </lineage>
</organism>
<dbReference type="Pfam" id="PF05866">
    <property type="entry name" value="RusA"/>
    <property type="match status" value="1"/>
</dbReference>
<accession>A0A8S5QG50</accession>
<sequence length="162" mass="19043">MNNPEAFKEDEVRSIRFVIPGLPFGKQRPRVTVKKFTGNDGKEKRFAKAYTPEKTVNYENLVKMAYQEKAKGKRFKDGDMLDMRIIAYYNIPLSTSKKKRTMMLEHKIRPTKKPDWDNIGKIVCDSLNNVAYHDDNQVVDAQVRKFFSENPRVEVIIRKVEW</sequence>
<reference evidence="1" key="1">
    <citation type="journal article" date="2021" name="Proc. Natl. Acad. Sci. U.S.A.">
        <title>A Catalog of Tens of Thousands of Viruses from Human Metagenomes Reveals Hidden Associations with Chronic Diseases.</title>
        <authorList>
            <person name="Tisza M.J."/>
            <person name="Buck C.B."/>
        </authorList>
    </citation>
    <scope>NUCLEOTIDE SEQUENCE</scope>
    <source>
        <strain evidence="1">CtoOf8</strain>
    </source>
</reference>
<evidence type="ECO:0000313" key="1">
    <source>
        <dbReference type="EMBL" id="DAE17785.1"/>
    </source>
</evidence>
<dbReference type="Gene3D" id="3.30.1330.70">
    <property type="entry name" value="Holliday junction resolvase RusA"/>
    <property type="match status" value="1"/>
</dbReference>
<proteinExistence type="predicted"/>
<protein>
    <submittedName>
        <fullName evidence="1">Endodeoxyribonuclease RusA</fullName>
    </submittedName>
</protein>
<dbReference type="InterPro" id="IPR008822">
    <property type="entry name" value="Endonuclease_RusA-like"/>
</dbReference>
<name>A0A8S5QG50_9CAUD</name>